<dbReference type="EMBL" id="CP000394">
    <property type="protein sequence ID" value="ASV62458.1"/>
    <property type="molecule type" value="Genomic_DNA"/>
</dbReference>
<evidence type="ECO:0000313" key="2">
    <source>
        <dbReference type="Proteomes" id="UP000001963"/>
    </source>
</evidence>
<dbReference type="AlphaFoldDB" id="A0A286M359"/>
<gene>
    <name evidence="1" type="ordered locus">GbCGDNIH1_5059</name>
</gene>
<evidence type="ECO:0000313" key="1">
    <source>
        <dbReference type="EMBL" id="ASV62458.1"/>
    </source>
</evidence>
<dbReference type="Proteomes" id="UP000001963">
    <property type="component" value="Chromosome"/>
</dbReference>
<accession>A0A286M359</accession>
<reference evidence="1 2" key="1">
    <citation type="journal article" date="2007" name="J. Bacteriol.">
        <title>Genome sequence analysis of the emerging human pathogenic acetic acid bacterium Granulibacter bethesdensis.</title>
        <authorList>
            <person name="Greenberg D.E."/>
            <person name="Porcella S.F."/>
            <person name="Zelazny A.M."/>
            <person name="Virtaneva K."/>
            <person name="Sturdevant D.E."/>
            <person name="Kupko J.J.III."/>
            <person name="Barbian K.D."/>
            <person name="Babar A."/>
            <person name="Dorward D.W."/>
            <person name="Holland S.M."/>
        </authorList>
    </citation>
    <scope>NUCLEOTIDE SEQUENCE [LARGE SCALE GENOMIC DNA]</scope>
    <source>
        <strain evidence="2">ATCC BAA-1260 / CGDNIH1</strain>
    </source>
</reference>
<protein>
    <submittedName>
        <fullName evidence="1">Uncharacterized protein</fullName>
    </submittedName>
</protein>
<organism evidence="1 2">
    <name type="scientific">Granulibacter bethesdensis (strain ATCC BAA-1260 / CGDNIH1)</name>
    <dbReference type="NCBI Taxonomy" id="391165"/>
    <lineage>
        <taxon>Bacteria</taxon>
        <taxon>Pseudomonadati</taxon>
        <taxon>Pseudomonadota</taxon>
        <taxon>Alphaproteobacteria</taxon>
        <taxon>Acetobacterales</taxon>
        <taxon>Acetobacteraceae</taxon>
        <taxon>Granulibacter</taxon>
    </lineage>
</organism>
<proteinExistence type="predicted"/>
<keyword evidence="2" id="KW-1185">Reference proteome</keyword>
<sequence length="63" mass="6658">MAAIVMFLKEKAIFGTPDLRFVYPGGAMALREGKKEACPTGTETVPLGLNLPGFYPAVCPALS</sequence>
<name>A0A286M359_GRABC</name>
<dbReference type="KEGG" id="gbe:GbCGDNIH1_5059"/>